<keyword evidence="13 14" id="KW-0472">Membrane</keyword>
<evidence type="ECO:0000256" key="15">
    <source>
        <dbReference type="SAM" id="Phobius"/>
    </source>
</evidence>
<proteinExistence type="inferred from homology"/>
<comment type="subcellular location">
    <subcellularLocation>
        <location evidence="1">Cell inner membrane</location>
        <topology evidence="1">Single-pass type II membrane protein</topology>
    </subcellularLocation>
</comment>
<evidence type="ECO:0000256" key="3">
    <source>
        <dbReference type="ARBA" id="ARBA00007395"/>
    </source>
</evidence>
<protein>
    <recommendedName>
        <fullName evidence="14">Cytochrome c-type protein</fullName>
    </recommendedName>
</protein>
<dbReference type="InterPro" id="IPR005126">
    <property type="entry name" value="NapC/NirT_cyt_c_N"/>
</dbReference>
<dbReference type="PIRSF" id="PIRSF000014">
    <property type="entry name" value="4_hem_cytch_TorC"/>
    <property type="match status" value="1"/>
</dbReference>
<dbReference type="InterPro" id="IPR038266">
    <property type="entry name" value="NapC/NirT_cytc_sf"/>
</dbReference>
<comment type="similarity">
    <text evidence="2 14">Belongs to the TorC/TorY family.</text>
</comment>
<feature type="transmembrane region" description="Helical" evidence="15">
    <location>
        <begin position="21"/>
        <end position="42"/>
    </location>
</feature>
<comment type="similarity">
    <text evidence="3">Belongs to the NapC/NirT/NrfH family.</text>
</comment>
<feature type="domain" description="NapC/NirT cytochrome c N-terminal" evidence="16">
    <location>
        <begin position="18"/>
        <end position="189"/>
    </location>
</feature>
<keyword evidence="9 14" id="KW-0479">Metal-binding</keyword>
<evidence type="ECO:0000256" key="6">
    <source>
        <dbReference type="ARBA" id="ARBA00022519"/>
    </source>
</evidence>
<accession>A0ABY3X8I4</accession>
<dbReference type="NCBIfam" id="TIGR02162">
    <property type="entry name" value="torC"/>
    <property type="match status" value="1"/>
</dbReference>
<evidence type="ECO:0000256" key="5">
    <source>
        <dbReference type="ARBA" id="ARBA00022475"/>
    </source>
</evidence>
<evidence type="ECO:0000256" key="13">
    <source>
        <dbReference type="ARBA" id="ARBA00023136"/>
    </source>
</evidence>
<keyword evidence="6 14" id="KW-0997">Cell inner membrane</keyword>
<dbReference type="EMBL" id="CP093379">
    <property type="protein sequence ID" value="UNM97065.1"/>
    <property type="molecule type" value="Genomic_DNA"/>
</dbReference>
<dbReference type="InterPro" id="IPR009154">
    <property type="entry name" value="Membr-bd_4haem_cyt_TorC"/>
</dbReference>
<evidence type="ECO:0000256" key="4">
    <source>
        <dbReference type="ARBA" id="ARBA00022448"/>
    </source>
</evidence>
<dbReference type="Pfam" id="PF03264">
    <property type="entry name" value="Cytochrom_NNT"/>
    <property type="match status" value="1"/>
</dbReference>
<evidence type="ECO:0000256" key="9">
    <source>
        <dbReference type="ARBA" id="ARBA00022723"/>
    </source>
</evidence>
<dbReference type="SUPFAM" id="SSF48695">
    <property type="entry name" value="Multiheme cytochromes"/>
    <property type="match status" value="1"/>
</dbReference>
<keyword evidence="12 14" id="KW-0408">Iron</keyword>
<dbReference type="Proteomes" id="UP000829542">
    <property type="component" value="Chromosome"/>
</dbReference>
<evidence type="ECO:0000256" key="10">
    <source>
        <dbReference type="ARBA" id="ARBA00022982"/>
    </source>
</evidence>
<dbReference type="PANTHER" id="PTHR30333:SF1">
    <property type="entry name" value="CYTOCHROME C-TYPE PROTEIN NAPC"/>
    <property type="match status" value="1"/>
</dbReference>
<evidence type="ECO:0000256" key="12">
    <source>
        <dbReference type="ARBA" id="ARBA00023004"/>
    </source>
</evidence>
<dbReference type="Gene3D" id="1.10.3820.10">
    <property type="entry name" value="Di-heme elbow motif domain"/>
    <property type="match status" value="1"/>
</dbReference>
<dbReference type="RefSeq" id="WP_242151853.1">
    <property type="nucleotide sequence ID" value="NZ_CP093379.1"/>
</dbReference>
<sequence>MGIIKRIQRTLYNLFLRPSMKIGLGVLVTGGFIAGIIFWNGFDAGMKYTNSEEFCTSCHTMADNVYPELKQTVHYRNRTGVRAYCSDCHVPHNFTDKIARKVQASREVWSHLTGDIGTREKFLDKRLELAQREWARMSANGSKECRACHDYEHMAFEKMDIMAEMEMRGAAQRNNSCIECHKGIAHQLPVVESIRNEDLDKLLANANSEKITVDQEYFNVLPQPLYLDETLSESIGSLEVATEVRVIEKIGDAEKIEYALWRKNKGYGRVLYGEYSLNTVSAILEKEVAKNEAFNVLEVKEDPLTGLEWQKVTGTAWVKSGGLTADVAPIWEVANASYTQGCSTCHVQPDIAHYDTNTWPGLFAGMVGFTNMDEDTSKVVLKYLQLHSMDFAKKNAVENHQ</sequence>
<evidence type="ECO:0000256" key="8">
    <source>
        <dbReference type="ARBA" id="ARBA00022692"/>
    </source>
</evidence>
<keyword evidence="11 15" id="KW-1133">Transmembrane helix</keyword>
<evidence type="ECO:0000313" key="18">
    <source>
        <dbReference type="Proteomes" id="UP000829542"/>
    </source>
</evidence>
<evidence type="ECO:0000313" key="17">
    <source>
        <dbReference type="EMBL" id="UNM97065.1"/>
    </source>
</evidence>
<keyword evidence="7 14" id="KW-0349">Heme</keyword>
<evidence type="ECO:0000256" key="7">
    <source>
        <dbReference type="ARBA" id="ARBA00022617"/>
    </source>
</evidence>
<evidence type="ECO:0000256" key="14">
    <source>
        <dbReference type="PIRNR" id="PIRNR000014"/>
    </source>
</evidence>
<dbReference type="PANTHER" id="PTHR30333">
    <property type="entry name" value="CYTOCHROME C-TYPE PROTEIN"/>
    <property type="match status" value="1"/>
</dbReference>
<gene>
    <name evidence="17" type="primary">torC</name>
    <name evidence="17" type="ORF">MMG00_04220</name>
</gene>
<evidence type="ECO:0000259" key="16">
    <source>
        <dbReference type="Pfam" id="PF03264"/>
    </source>
</evidence>
<name>A0ABY3X8I4_9GAMM</name>
<keyword evidence="5 14" id="KW-1003">Cell membrane</keyword>
<keyword evidence="10 14" id="KW-0249">Electron transport</keyword>
<dbReference type="InterPro" id="IPR036280">
    <property type="entry name" value="Multihaem_cyt_sf"/>
</dbReference>
<evidence type="ECO:0000256" key="11">
    <source>
        <dbReference type="ARBA" id="ARBA00022989"/>
    </source>
</evidence>
<reference evidence="17 18" key="1">
    <citation type="submission" date="2022-03" db="EMBL/GenBank/DDBJ databases">
        <title>Ignatzschineria rhizosphaerae HR5S32.</title>
        <authorList>
            <person name="Sun J.Q."/>
            <person name="Feng J.Y."/>
        </authorList>
    </citation>
    <scope>NUCLEOTIDE SEQUENCE [LARGE SCALE GENOMIC DNA]</scope>
    <source>
        <strain evidence="17 18">HR5S32</strain>
    </source>
</reference>
<organism evidence="17 18">
    <name type="scientific">Ignatzschineria rhizosphaerae</name>
    <dbReference type="NCBI Taxonomy" id="2923279"/>
    <lineage>
        <taxon>Bacteria</taxon>
        <taxon>Pseudomonadati</taxon>
        <taxon>Pseudomonadota</taxon>
        <taxon>Gammaproteobacteria</taxon>
        <taxon>Cardiobacteriales</taxon>
        <taxon>Ignatzschineriaceae</taxon>
        <taxon>Ignatzschineria</taxon>
    </lineage>
</organism>
<evidence type="ECO:0000256" key="2">
    <source>
        <dbReference type="ARBA" id="ARBA00006417"/>
    </source>
</evidence>
<dbReference type="InterPro" id="IPR051174">
    <property type="entry name" value="Cytochrome_c-type_ET"/>
</dbReference>
<keyword evidence="4 14" id="KW-0813">Transport</keyword>
<keyword evidence="18" id="KW-1185">Reference proteome</keyword>
<evidence type="ECO:0000256" key="1">
    <source>
        <dbReference type="ARBA" id="ARBA00004249"/>
    </source>
</evidence>
<keyword evidence="8 15" id="KW-0812">Transmembrane</keyword>